<feature type="domain" description="Amidase" evidence="6">
    <location>
        <begin position="486"/>
        <end position="944"/>
    </location>
</feature>
<dbReference type="EMBL" id="CAJOBI010001031">
    <property type="protein sequence ID" value="CAF3859353.1"/>
    <property type="molecule type" value="Genomic_DNA"/>
</dbReference>
<feature type="domain" description="Linalool dehydratase/isomerase" evidence="7">
    <location>
        <begin position="92"/>
        <end position="318"/>
    </location>
</feature>
<feature type="signal peptide" evidence="5">
    <location>
        <begin position="1"/>
        <end position="19"/>
    </location>
</feature>
<dbReference type="Gene3D" id="2.120.10.30">
    <property type="entry name" value="TolB, C-terminal domain"/>
    <property type="match status" value="1"/>
</dbReference>
<evidence type="ECO:0000259" key="6">
    <source>
        <dbReference type="Pfam" id="PF01425"/>
    </source>
</evidence>
<dbReference type="InterPro" id="IPR041411">
    <property type="entry name" value="Ldi"/>
</dbReference>
<comment type="similarity">
    <text evidence="2">Belongs to the amidase family.</text>
</comment>
<dbReference type="GO" id="GO:0004040">
    <property type="term" value="F:amidase activity"/>
    <property type="evidence" value="ECO:0007669"/>
    <property type="project" value="UniProtKB-EC"/>
</dbReference>
<dbReference type="PROSITE" id="PS00571">
    <property type="entry name" value="AMIDASES"/>
    <property type="match status" value="1"/>
</dbReference>
<dbReference type="EC" id="3.5.1.4" evidence="3"/>
<dbReference type="Pfam" id="PF18566">
    <property type="entry name" value="Ldi"/>
    <property type="match status" value="1"/>
</dbReference>
<dbReference type="InterPro" id="IPR020556">
    <property type="entry name" value="Amidase_CS"/>
</dbReference>
<dbReference type="PANTHER" id="PTHR46072:SF2">
    <property type="entry name" value="AMIDASE (EUROFUNG)"/>
    <property type="match status" value="1"/>
</dbReference>
<dbReference type="InterPro" id="IPR036928">
    <property type="entry name" value="AS_sf"/>
</dbReference>
<evidence type="ECO:0000256" key="4">
    <source>
        <dbReference type="ARBA" id="ARBA00022801"/>
    </source>
</evidence>
<gene>
    <name evidence="8" type="ORF">SMN809_LOCUS4457</name>
</gene>
<proteinExistence type="inferred from homology"/>
<dbReference type="PROSITE" id="PS51257">
    <property type="entry name" value="PROKAR_LIPOPROTEIN"/>
    <property type="match status" value="1"/>
</dbReference>
<keyword evidence="5" id="KW-0732">Signal</keyword>
<evidence type="ECO:0000259" key="7">
    <source>
        <dbReference type="Pfam" id="PF18566"/>
    </source>
</evidence>
<evidence type="ECO:0000313" key="8">
    <source>
        <dbReference type="EMBL" id="CAF3859353.1"/>
    </source>
</evidence>
<evidence type="ECO:0000256" key="3">
    <source>
        <dbReference type="ARBA" id="ARBA00012922"/>
    </source>
</evidence>
<dbReference type="AlphaFoldDB" id="A0A8S2KXH1"/>
<dbReference type="SUPFAM" id="SSF63825">
    <property type="entry name" value="YWTD domain"/>
    <property type="match status" value="1"/>
</dbReference>
<protein>
    <recommendedName>
        <fullName evidence="3">amidase</fullName>
        <ecNumber evidence="3">3.5.1.4</ecNumber>
    </recommendedName>
</protein>
<organism evidence="8 9">
    <name type="scientific">Rotaria magnacalcarata</name>
    <dbReference type="NCBI Taxonomy" id="392030"/>
    <lineage>
        <taxon>Eukaryota</taxon>
        <taxon>Metazoa</taxon>
        <taxon>Spiralia</taxon>
        <taxon>Gnathifera</taxon>
        <taxon>Rotifera</taxon>
        <taxon>Eurotatoria</taxon>
        <taxon>Bdelloidea</taxon>
        <taxon>Philodinida</taxon>
        <taxon>Philodinidae</taxon>
        <taxon>Rotaria</taxon>
    </lineage>
</organism>
<evidence type="ECO:0000313" key="9">
    <source>
        <dbReference type="Proteomes" id="UP000676336"/>
    </source>
</evidence>
<reference evidence="8" key="1">
    <citation type="submission" date="2021-02" db="EMBL/GenBank/DDBJ databases">
        <authorList>
            <person name="Nowell W R."/>
        </authorList>
    </citation>
    <scope>NUCLEOTIDE SEQUENCE</scope>
</reference>
<evidence type="ECO:0000256" key="1">
    <source>
        <dbReference type="ARBA" id="ARBA00001311"/>
    </source>
</evidence>
<keyword evidence="4" id="KW-0378">Hydrolase</keyword>
<evidence type="ECO:0000256" key="2">
    <source>
        <dbReference type="ARBA" id="ARBA00009199"/>
    </source>
</evidence>
<dbReference type="Gene3D" id="3.90.1300.10">
    <property type="entry name" value="Amidase signature (AS) domain"/>
    <property type="match status" value="1"/>
</dbReference>
<feature type="chain" id="PRO_5035720130" description="amidase" evidence="5">
    <location>
        <begin position="20"/>
        <end position="963"/>
    </location>
</feature>
<name>A0A8S2KXH1_9BILA</name>
<dbReference type="InterPro" id="IPR011042">
    <property type="entry name" value="6-blade_b-propeller_TolB-like"/>
</dbReference>
<comment type="catalytic activity">
    <reaction evidence="1">
        <text>a monocarboxylic acid amide + H2O = a monocarboxylate + NH4(+)</text>
        <dbReference type="Rhea" id="RHEA:12020"/>
        <dbReference type="ChEBI" id="CHEBI:15377"/>
        <dbReference type="ChEBI" id="CHEBI:28938"/>
        <dbReference type="ChEBI" id="CHEBI:35757"/>
        <dbReference type="ChEBI" id="CHEBI:83628"/>
        <dbReference type="EC" id="3.5.1.4"/>
    </reaction>
</comment>
<sequence length="963" mass="109027">MKIFIEFLIFLNFLSGSSCVSINHDQKNSFDEIKRNLLKNNDATKQLLSEKELKLIRFISYLTYMQTTATNLTWKGWEKNYDGSQLDLDAIRYPLAHIGYTAAALAHRTPNYRELAIKILKDTIERMLTIEVWGYIDHYWKKAATFPDPVSYENIMYSGHLLQLLTLYESISGDFRYDTDGFDFIWNKTDYPITKIHYTTTKLAYVIYDQMNKESSAGVSCEPGWIYTICQNHPHLGFRLYDLVHNNSRKFSQISSKWKEYLKTHALEDIPLYKKDRYFKMLYQRETHIWVPFFASTGNDGWNLAWMSSWFDYNETSNFICDGWKIIQQTVYASDRDNHRVMKWNRDAMEGIFVTGSQDEGEGLTQLKRNETNQLNWPVSLSFDRHDNLYIDDAGNYRVQSCSFSIKMSSTHDWEEKAIKKRSSLLDLIPQEWRLPESILTALPNDCTMIPAQCGILSELDLEITEINEIDELVHRIAEGRYTAVEVTTAYCKRAAIAHQLVNCLAEILFTQALDRAKILDEHYKSTGGKTMGPLHGIPISFKDQFNIRGVETAMGYVGYLDDILEYNSILVNCVLSLGAVVYVKTALPQTIMIAETRSNLLGITVNPRNRKLSCGGSSGGEGSLLALKGSICGFGTDIGGSIRIPSALNGIYGLRPSDGRFPYGLARNSLNGQESVSSVVGPMTRSLGNIRTILKVITETKPWLVDPNVHNIPWREDMFQEGQANKLCFGVIRYDHQVHLSPPVQRAIDTAVAAVRKAGHDVVEWDTSDSVEGIEILLKMYFADGGKDIQTALNISGEPLLPGVFTGSKEDELSAYENWQLNLARTTYAIKYLAKWNKTSEITSTGCPVDGIISPVLALPAYPTEFMFSVGYTGICNLLQLSSVVLPVIQVDQNLDQITHEYRCIEVTNAFDQAAKDAYKGPETFKNIIVGLQVICRRLEDEKAIGMAMVLEHALQSYRSNS</sequence>
<dbReference type="Proteomes" id="UP000676336">
    <property type="component" value="Unassembled WGS sequence"/>
</dbReference>
<evidence type="ECO:0000256" key="5">
    <source>
        <dbReference type="SAM" id="SignalP"/>
    </source>
</evidence>
<comment type="caution">
    <text evidence="8">The sequence shown here is derived from an EMBL/GenBank/DDBJ whole genome shotgun (WGS) entry which is preliminary data.</text>
</comment>
<dbReference type="Pfam" id="PF01425">
    <property type="entry name" value="Amidase"/>
    <property type="match status" value="1"/>
</dbReference>
<accession>A0A8S2KXH1</accession>
<dbReference type="PANTHER" id="PTHR46072">
    <property type="entry name" value="AMIDASE-RELATED-RELATED"/>
    <property type="match status" value="1"/>
</dbReference>
<dbReference type="InterPro" id="IPR023631">
    <property type="entry name" value="Amidase_dom"/>
</dbReference>
<dbReference type="SUPFAM" id="SSF75304">
    <property type="entry name" value="Amidase signature (AS) enzymes"/>
    <property type="match status" value="1"/>
</dbReference>